<dbReference type="CDD" id="cd12148">
    <property type="entry name" value="fungal_TF_MHR"/>
    <property type="match status" value="1"/>
</dbReference>
<evidence type="ECO:0000256" key="4">
    <source>
        <dbReference type="SAM" id="MobiDB-lite"/>
    </source>
</evidence>
<proteinExistence type="predicted"/>
<feature type="compositionally biased region" description="Polar residues" evidence="4">
    <location>
        <begin position="810"/>
        <end position="844"/>
    </location>
</feature>
<dbReference type="InterPro" id="IPR036864">
    <property type="entry name" value="Zn2-C6_fun-type_DNA-bd_sf"/>
</dbReference>
<evidence type="ECO:0000313" key="7">
    <source>
        <dbReference type="Proteomes" id="UP000076722"/>
    </source>
</evidence>
<organism evidence="6 7">
    <name type="scientific">Sistotremastrum niveocremeum HHB9708</name>
    <dbReference type="NCBI Taxonomy" id="1314777"/>
    <lineage>
        <taxon>Eukaryota</taxon>
        <taxon>Fungi</taxon>
        <taxon>Dikarya</taxon>
        <taxon>Basidiomycota</taxon>
        <taxon>Agaricomycotina</taxon>
        <taxon>Agaricomycetes</taxon>
        <taxon>Sistotremastrales</taxon>
        <taxon>Sistotremastraceae</taxon>
        <taxon>Sertulicium</taxon>
        <taxon>Sertulicium niveocremeum</taxon>
    </lineage>
</organism>
<reference evidence="6 7" key="1">
    <citation type="journal article" date="2016" name="Mol. Biol. Evol.">
        <title>Comparative Genomics of Early-Diverging Mushroom-Forming Fungi Provides Insights into the Origins of Lignocellulose Decay Capabilities.</title>
        <authorList>
            <person name="Nagy L.G."/>
            <person name="Riley R."/>
            <person name="Tritt A."/>
            <person name="Adam C."/>
            <person name="Daum C."/>
            <person name="Floudas D."/>
            <person name="Sun H."/>
            <person name="Yadav J.S."/>
            <person name="Pangilinan J."/>
            <person name="Larsson K.H."/>
            <person name="Matsuura K."/>
            <person name="Barry K."/>
            <person name="Labutti K."/>
            <person name="Kuo R."/>
            <person name="Ohm R.A."/>
            <person name="Bhattacharya S.S."/>
            <person name="Shirouzu T."/>
            <person name="Yoshinaga Y."/>
            <person name="Martin F.M."/>
            <person name="Grigoriev I.V."/>
            <person name="Hibbett D.S."/>
        </authorList>
    </citation>
    <scope>NUCLEOTIDE SEQUENCE [LARGE SCALE GENOMIC DNA]</scope>
    <source>
        <strain evidence="6 7">HHB9708</strain>
    </source>
</reference>
<dbReference type="SMART" id="SM00906">
    <property type="entry name" value="Fungal_trans"/>
    <property type="match status" value="1"/>
</dbReference>
<dbReference type="SMART" id="SM00066">
    <property type="entry name" value="GAL4"/>
    <property type="match status" value="1"/>
</dbReference>
<dbReference type="Pfam" id="PF00172">
    <property type="entry name" value="Zn_clus"/>
    <property type="match status" value="1"/>
</dbReference>
<dbReference type="PROSITE" id="PS50048">
    <property type="entry name" value="ZN2_CY6_FUNGAL_2"/>
    <property type="match status" value="1"/>
</dbReference>
<feature type="compositionally biased region" description="Low complexity" evidence="4">
    <location>
        <begin position="938"/>
        <end position="952"/>
    </location>
</feature>
<feature type="region of interest" description="Disordered" evidence="4">
    <location>
        <begin position="272"/>
        <end position="292"/>
    </location>
</feature>
<dbReference type="SUPFAM" id="SSF57701">
    <property type="entry name" value="Zn2/Cys6 DNA-binding domain"/>
    <property type="match status" value="1"/>
</dbReference>
<dbReference type="GO" id="GO:0005634">
    <property type="term" value="C:nucleus"/>
    <property type="evidence" value="ECO:0007669"/>
    <property type="project" value="UniProtKB-SubCell"/>
</dbReference>
<evidence type="ECO:0000259" key="5">
    <source>
        <dbReference type="PROSITE" id="PS50048"/>
    </source>
</evidence>
<dbReference type="OrthoDB" id="4934715at2759"/>
<feature type="domain" description="Zn(2)-C6 fungal-type" evidence="5">
    <location>
        <begin position="26"/>
        <end position="57"/>
    </location>
</feature>
<feature type="compositionally biased region" description="Polar residues" evidence="4">
    <location>
        <begin position="851"/>
        <end position="868"/>
    </location>
</feature>
<dbReference type="InterPro" id="IPR050613">
    <property type="entry name" value="Sec_Metabolite_Reg"/>
</dbReference>
<gene>
    <name evidence="6" type="ORF">SISNIDRAFT_450749</name>
</gene>
<dbReference type="PANTHER" id="PTHR31001">
    <property type="entry name" value="UNCHARACTERIZED TRANSCRIPTIONAL REGULATORY PROTEIN"/>
    <property type="match status" value="1"/>
</dbReference>
<evidence type="ECO:0000256" key="2">
    <source>
        <dbReference type="ARBA" id="ARBA00022723"/>
    </source>
</evidence>
<evidence type="ECO:0000256" key="1">
    <source>
        <dbReference type="ARBA" id="ARBA00004123"/>
    </source>
</evidence>
<dbReference type="EMBL" id="KV419398">
    <property type="protein sequence ID" value="KZS96966.1"/>
    <property type="molecule type" value="Genomic_DNA"/>
</dbReference>
<name>A0A164YJ10_9AGAM</name>
<comment type="subcellular location">
    <subcellularLocation>
        <location evidence="1">Nucleus</location>
    </subcellularLocation>
</comment>
<keyword evidence="7" id="KW-1185">Reference proteome</keyword>
<feature type="region of interest" description="Disordered" evidence="4">
    <location>
        <begin position="1018"/>
        <end position="1116"/>
    </location>
</feature>
<feature type="region of interest" description="Disordered" evidence="4">
    <location>
        <begin position="741"/>
        <end position="955"/>
    </location>
</feature>
<dbReference type="Pfam" id="PF04082">
    <property type="entry name" value="Fungal_trans"/>
    <property type="match status" value="1"/>
</dbReference>
<dbReference type="PANTHER" id="PTHR31001:SF81">
    <property type="entry name" value="ZN(II)2CYS6 TRANSCRIPTION FACTOR"/>
    <property type="match status" value="1"/>
</dbReference>
<evidence type="ECO:0000256" key="3">
    <source>
        <dbReference type="ARBA" id="ARBA00023242"/>
    </source>
</evidence>
<dbReference type="Gene3D" id="4.10.240.10">
    <property type="entry name" value="Zn(2)-C6 fungal-type DNA-binding domain"/>
    <property type="match status" value="1"/>
</dbReference>
<feature type="compositionally biased region" description="Basic and acidic residues" evidence="4">
    <location>
        <begin position="749"/>
        <end position="763"/>
    </location>
</feature>
<feature type="compositionally biased region" description="Low complexity" evidence="4">
    <location>
        <begin position="878"/>
        <end position="889"/>
    </location>
</feature>
<keyword evidence="2" id="KW-0479">Metal-binding</keyword>
<evidence type="ECO:0000313" key="6">
    <source>
        <dbReference type="EMBL" id="KZS96966.1"/>
    </source>
</evidence>
<dbReference type="InterPro" id="IPR001138">
    <property type="entry name" value="Zn2Cys6_DnaBD"/>
</dbReference>
<dbReference type="GO" id="GO:0008270">
    <property type="term" value="F:zinc ion binding"/>
    <property type="evidence" value="ECO:0007669"/>
    <property type="project" value="InterPro"/>
</dbReference>
<protein>
    <recommendedName>
        <fullName evidence="5">Zn(2)-C6 fungal-type domain-containing protein</fullName>
    </recommendedName>
</protein>
<accession>A0A164YJ10</accession>
<dbReference type="Proteomes" id="UP000076722">
    <property type="component" value="Unassembled WGS sequence"/>
</dbReference>
<keyword evidence="3" id="KW-0539">Nucleus</keyword>
<dbReference type="PROSITE" id="PS00463">
    <property type="entry name" value="ZN2_CY6_FUNGAL_1"/>
    <property type="match status" value="1"/>
</dbReference>
<sequence>METPTSPTSSHPLPSGAQIRSRITVVCAECKRLKLKCDRRTPCSSCLKRDTVPRCLYSAAAAEKIDVQSLHNRVLLLEAQLAQFSAGGSGANAPSAFNDRSLIATGSSYSSIVISLEDVAGIWLETLGLSQDLLRPVSPIPPAPSFSLSGALPSLDLFRPEDSEGLHPTLTDTVLSLLPPAEAREDLLRQLESIMELHPCFNFPHFRSRVNLMFSSGETGETCEAESIHGAEGSTFLPDPPSPSGTTLSFFSAVCAGFALASRVSAGVHSPMLSPSSHHSHTSPPSAPPHYRASSFTAAKSPQYLWVLSRQALSLHELTASYDLDYIIALILQILFLLYDGMPNLHHSIFPAVGHMVNVARMMGLYMDPDEHPGRYGLFESEMRRRIWWDVYYYDLFVSDCMGHPPLIADDFPTCKLPSDVNEEVFYPTSTSLPPPVEGGPNFAYFLQKCRLAQLVKNVKKRTFRDPFRTSVPPTIDNPSPSNDLSIDAAISFESEVAAWMSDLPPQFKLDMLQEDPTRMISGVSPPLVAQRCEIATITARLVIKLFIPFLKKGIASSSAAHSNITVNGFSHPPPLPPRPPHHAVHACVNAAHAILHASRVAHALFKQRTPGVASTASESLFYSFGRQVFDAAVISAHSVISAPQSLFAKVAMEDLRLALEIMRDPMVSTGRGPMRGGVEGSPSEALKIVEALQAKAETARSGMMAYNAGVKRKHAEVDQGFQPGFHLPYVGSAVVTAAPPLASSSPDKLSRSKHSDSGRSTKDWNGPGSDAGSERSARVNGTMSRDRGNTTATASVARVTHPHIGVRVRSNTNVSTKTQGGRSRAGSVSNRNPPTVIPSNSTHPAAPPSLVTTGGTSSSPQPMSTTHEFPPPPPPASTASSAPPMATNPTPPEYSGMPASSFNTSDDAHMRYASSSYSHPHPHPHPPPSQPVYDHYSTSASTSGGPSPSATAGGGATYYMPSTSYPAGGYDTTMASHPPPHAPAHTPHTHVNLPMLSLSNPAHPAHNDHSAMPVDTNIQGSVPSTPRDMRYMPSTSTAPGNASEKPHQPPPQAPQHQQLPHPYKTDGEEDAMIGVNPMNYSMPGASTPQTGWGDSGRYPTPNPPWPQQYYWKDGP</sequence>
<dbReference type="GO" id="GO:0006351">
    <property type="term" value="P:DNA-templated transcription"/>
    <property type="evidence" value="ECO:0007669"/>
    <property type="project" value="InterPro"/>
</dbReference>
<dbReference type="STRING" id="1314777.A0A164YJ10"/>
<dbReference type="AlphaFoldDB" id="A0A164YJ10"/>
<feature type="compositionally biased region" description="Polar residues" evidence="4">
    <location>
        <begin position="780"/>
        <end position="795"/>
    </location>
</feature>
<dbReference type="GO" id="GO:0003677">
    <property type="term" value="F:DNA binding"/>
    <property type="evidence" value="ECO:0007669"/>
    <property type="project" value="InterPro"/>
</dbReference>
<dbReference type="GO" id="GO:0000981">
    <property type="term" value="F:DNA-binding transcription factor activity, RNA polymerase II-specific"/>
    <property type="evidence" value="ECO:0007669"/>
    <property type="project" value="InterPro"/>
</dbReference>
<dbReference type="InterPro" id="IPR007219">
    <property type="entry name" value="XnlR_reg_dom"/>
</dbReference>
<dbReference type="CDD" id="cd00067">
    <property type="entry name" value="GAL4"/>
    <property type="match status" value="1"/>
</dbReference>